<proteinExistence type="predicted"/>
<dbReference type="AlphaFoldDB" id="A0A1B6PLR4"/>
<reference evidence="2" key="2">
    <citation type="journal article" date="2018" name="Plant J.">
        <title>The Sorghum bicolor reference genome: improved assembly, gene annotations, a transcriptome atlas, and signatures of genome organization.</title>
        <authorList>
            <person name="McCormick R.F."/>
            <person name="Truong S.K."/>
            <person name="Sreedasyam A."/>
            <person name="Jenkins J."/>
            <person name="Shu S."/>
            <person name="Sims D."/>
            <person name="Kennedy M."/>
            <person name="Amirebrahimi M."/>
            <person name="Weers B.D."/>
            <person name="McKinley B."/>
            <person name="Mattison A."/>
            <person name="Morishige D.T."/>
            <person name="Grimwood J."/>
            <person name="Schmutz J."/>
            <person name="Mullet J.E."/>
        </authorList>
    </citation>
    <scope>NUCLEOTIDE SEQUENCE [LARGE SCALE GENOMIC DNA]</scope>
    <source>
        <strain evidence="2">cv. BTx623</strain>
    </source>
</reference>
<dbReference type="InParanoid" id="A0A1B6PLR4"/>
<reference evidence="1 2" key="1">
    <citation type="journal article" date="2009" name="Nature">
        <title>The Sorghum bicolor genome and the diversification of grasses.</title>
        <authorList>
            <person name="Paterson A.H."/>
            <person name="Bowers J.E."/>
            <person name="Bruggmann R."/>
            <person name="Dubchak I."/>
            <person name="Grimwood J."/>
            <person name="Gundlach H."/>
            <person name="Haberer G."/>
            <person name="Hellsten U."/>
            <person name="Mitros T."/>
            <person name="Poliakov A."/>
            <person name="Schmutz J."/>
            <person name="Spannagl M."/>
            <person name="Tang H."/>
            <person name="Wang X."/>
            <person name="Wicker T."/>
            <person name="Bharti A.K."/>
            <person name="Chapman J."/>
            <person name="Feltus F.A."/>
            <person name="Gowik U."/>
            <person name="Grigoriev I.V."/>
            <person name="Lyons E."/>
            <person name="Maher C.A."/>
            <person name="Martis M."/>
            <person name="Narechania A."/>
            <person name="Otillar R.P."/>
            <person name="Penning B.W."/>
            <person name="Salamov A.A."/>
            <person name="Wang Y."/>
            <person name="Zhang L."/>
            <person name="Carpita N.C."/>
            <person name="Freeling M."/>
            <person name="Gingle A.R."/>
            <person name="Hash C.T."/>
            <person name="Keller B."/>
            <person name="Klein P."/>
            <person name="Kresovich S."/>
            <person name="McCann M.C."/>
            <person name="Ming R."/>
            <person name="Peterson D.G."/>
            <person name="Mehboob-ur-Rahman"/>
            <person name="Ware D."/>
            <person name="Westhoff P."/>
            <person name="Mayer K.F."/>
            <person name="Messing J."/>
            <person name="Rokhsar D.S."/>
        </authorList>
    </citation>
    <scope>NUCLEOTIDE SEQUENCE [LARGE SCALE GENOMIC DNA]</scope>
    <source>
        <strain evidence="2">cv. BTx623</strain>
    </source>
</reference>
<keyword evidence="2" id="KW-1185">Reference proteome</keyword>
<evidence type="ECO:0000313" key="1">
    <source>
        <dbReference type="EMBL" id="KXG26621.1"/>
    </source>
</evidence>
<dbReference type="Proteomes" id="UP000000768">
    <property type="component" value="Chromosome 6"/>
</dbReference>
<protein>
    <submittedName>
        <fullName evidence="1">Uncharacterized protein</fullName>
    </submittedName>
</protein>
<evidence type="ECO:0000313" key="2">
    <source>
        <dbReference type="Proteomes" id="UP000000768"/>
    </source>
</evidence>
<gene>
    <name evidence="1" type="ORF">SORBI_3006G131300</name>
</gene>
<dbReference type="EMBL" id="CM000765">
    <property type="protein sequence ID" value="KXG26621.1"/>
    <property type="molecule type" value="Genomic_DNA"/>
</dbReference>
<dbReference type="Gramene" id="KXG26621">
    <property type="protein sequence ID" value="KXG26621"/>
    <property type="gene ID" value="SORBI_3006G131300"/>
</dbReference>
<accession>A0A1B6PLR4</accession>
<organism evidence="1 2">
    <name type="scientific">Sorghum bicolor</name>
    <name type="common">Sorghum</name>
    <name type="synonym">Sorghum vulgare</name>
    <dbReference type="NCBI Taxonomy" id="4558"/>
    <lineage>
        <taxon>Eukaryota</taxon>
        <taxon>Viridiplantae</taxon>
        <taxon>Streptophyta</taxon>
        <taxon>Embryophyta</taxon>
        <taxon>Tracheophyta</taxon>
        <taxon>Spermatophyta</taxon>
        <taxon>Magnoliopsida</taxon>
        <taxon>Liliopsida</taxon>
        <taxon>Poales</taxon>
        <taxon>Poaceae</taxon>
        <taxon>PACMAD clade</taxon>
        <taxon>Panicoideae</taxon>
        <taxon>Andropogonodae</taxon>
        <taxon>Andropogoneae</taxon>
        <taxon>Sorghinae</taxon>
        <taxon>Sorghum</taxon>
    </lineage>
</organism>
<name>A0A1B6PLR4_SORBI</name>
<sequence>MVHLEGRWLLLYFLHHQQPCDHLHLLLLAAPVVKILSIRPLDRDRRPRLDVLPCLVDKGPWPCVNACVKLERSNKATHMKLRTLRSDAPPIST</sequence>